<keyword evidence="3" id="KW-1185">Reference proteome</keyword>
<feature type="region of interest" description="Disordered" evidence="1">
    <location>
        <begin position="65"/>
        <end position="115"/>
    </location>
</feature>
<dbReference type="EMBL" id="JAADJZ010000016">
    <property type="protein sequence ID" value="KAF2869569.1"/>
    <property type="molecule type" value="Genomic_DNA"/>
</dbReference>
<gene>
    <name evidence="2" type="ORF">BDV95DRAFT_104237</name>
</gene>
<comment type="caution">
    <text evidence="2">The sequence shown here is derived from an EMBL/GenBank/DDBJ whole genome shotgun (WGS) entry which is preliminary data.</text>
</comment>
<evidence type="ECO:0000313" key="2">
    <source>
        <dbReference type="EMBL" id="KAF2869569.1"/>
    </source>
</evidence>
<accession>A0A7C8I326</accession>
<evidence type="ECO:0000313" key="3">
    <source>
        <dbReference type="Proteomes" id="UP000481861"/>
    </source>
</evidence>
<feature type="compositionally biased region" description="Basic residues" evidence="1">
    <location>
        <begin position="87"/>
        <end position="99"/>
    </location>
</feature>
<evidence type="ECO:0000256" key="1">
    <source>
        <dbReference type="SAM" id="MobiDB-lite"/>
    </source>
</evidence>
<reference evidence="2 3" key="1">
    <citation type="submission" date="2020-01" db="EMBL/GenBank/DDBJ databases">
        <authorList>
            <consortium name="DOE Joint Genome Institute"/>
            <person name="Haridas S."/>
            <person name="Albert R."/>
            <person name="Binder M."/>
            <person name="Bloem J."/>
            <person name="Labutti K."/>
            <person name="Salamov A."/>
            <person name="Andreopoulos B."/>
            <person name="Baker S.E."/>
            <person name="Barry K."/>
            <person name="Bills G."/>
            <person name="Bluhm B.H."/>
            <person name="Cannon C."/>
            <person name="Castanera R."/>
            <person name="Culley D.E."/>
            <person name="Daum C."/>
            <person name="Ezra D."/>
            <person name="Gonzalez J.B."/>
            <person name="Henrissat B."/>
            <person name="Kuo A."/>
            <person name="Liang C."/>
            <person name="Lipzen A."/>
            <person name="Lutzoni F."/>
            <person name="Magnuson J."/>
            <person name="Mondo S."/>
            <person name="Nolan M."/>
            <person name="Ohm R."/>
            <person name="Pangilinan J."/>
            <person name="Park H.-J.H."/>
            <person name="Ramirez L."/>
            <person name="Alfaro M."/>
            <person name="Sun H."/>
            <person name="Tritt A."/>
            <person name="Yoshinaga Y."/>
            <person name="Zwiers L.-H.L."/>
            <person name="Turgeon B.G."/>
            <person name="Goodwin S.B."/>
            <person name="Spatafora J.W."/>
            <person name="Crous P.W."/>
            <person name="Grigoriev I.V."/>
        </authorList>
    </citation>
    <scope>NUCLEOTIDE SEQUENCE [LARGE SCALE GENOMIC DNA]</scope>
    <source>
        <strain evidence="2 3">CBS 611.86</strain>
    </source>
</reference>
<dbReference type="Proteomes" id="UP000481861">
    <property type="component" value="Unassembled WGS sequence"/>
</dbReference>
<proteinExistence type="predicted"/>
<dbReference type="AlphaFoldDB" id="A0A7C8I326"/>
<protein>
    <submittedName>
        <fullName evidence="2">Uncharacterized protein</fullName>
    </submittedName>
</protein>
<organism evidence="2 3">
    <name type="scientific">Massariosphaeria phaeospora</name>
    <dbReference type="NCBI Taxonomy" id="100035"/>
    <lineage>
        <taxon>Eukaryota</taxon>
        <taxon>Fungi</taxon>
        <taxon>Dikarya</taxon>
        <taxon>Ascomycota</taxon>
        <taxon>Pezizomycotina</taxon>
        <taxon>Dothideomycetes</taxon>
        <taxon>Pleosporomycetidae</taxon>
        <taxon>Pleosporales</taxon>
        <taxon>Pleosporales incertae sedis</taxon>
        <taxon>Massariosphaeria</taxon>
    </lineage>
</organism>
<name>A0A7C8I326_9PLEO</name>
<sequence length="115" mass="13101">MNLNTDLHAPIYITTPRILLYGSIPFHSPPTQQKNALVFQIRTQGVTSTPRLTNKHIARVLAHTQPHTLDLARPRPISRPPAQPIHNPHRSITHKRRTQTSKSTQRYPLFPPATK</sequence>